<evidence type="ECO:0000313" key="2">
    <source>
        <dbReference type="EMBL" id="NYD25039.1"/>
    </source>
</evidence>
<gene>
    <name evidence="2" type="ORF">BJ968_004579</name>
</gene>
<name>A0A7Y9DQQ5_9ACTN</name>
<reference evidence="2 3" key="1">
    <citation type="submission" date="2020-07" db="EMBL/GenBank/DDBJ databases">
        <title>Sequencing the genomes of 1000 actinobacteria strains.</title>
        <authorList>
            <person name="Klenk H.-P."/>
        </authorList>
    </citation>
    <scope>NUCLEOTIDE SEQUENCE [LARGE SCALE GENOMIC DNA]</scope>
    <source>
        <strain evidence="2 3">DSM 7487</strain>
    </source>
</reference>
<dbReference type="RefSeq" id="WP_179755866.1">
    <property type="nucleotide sequence ID" value="NZ_JACCBB010000001.1"/>
</dbReference>
<organism evidence="2 3">
    <name type="scientific">Kineococcus aurantiacus</name>
    <dbReference type="NCBI Taxonomy" id="37633"/>
    <lineage>
        <taxon>Bacteria</taxon>
        <taxon>Bacillati</taxon>
        <taxon>Actinomycetota</taxon>
        <taxon>Actinomycetes</taxon>
        <taxon>Kineosporiales</taxon>
        <taxon>Kineosporiaceae</taxon>
        <taxon>Kineococcus</taxon>
    </lineage>
</organism>
<dbReference type="Proteomes" id="UP000521922">
    <property type="component" value="Unassembled WGS sequence"/>
</dbReference>
<dbReference type="AlphaFoldDB" id="A0A7Y9DQQ5"/>
<keyword evidence="3" id="KW-1185">Reference proteome</keyword>
<dbReference type="EMBL" id="JACCBB010000001">
    <property type="protein sequence ID" value="NYD25039.1"/>
    <property type="molecule type" value="Genomic_DNA"/>
</dbReference>
<feature type="compositionally biased region" description="Polar residues" evidence="1">
    <location>
        <begin position="26"/>
        <end position="37"/>
    </location>
</feature>
<protein>
    <submittedName>
        <fullName evidence="2">Uncharacterized protein</fullName>
    </submittedName>
</protein>
<comment type="caution">
    <text evidence="2">The sequence shown here is derived from an EMBL/GenBank/DDBJ whole genome shotgun (WGS) entry which is preliminary data.</text>
</comment>
<accession>A0A7Y9DQQ5</accession>
<feature type="region of interest" description="Disordered" evidence="1">
    <location>
        <begin position="25"/>
        <end position="59"/>
    </location>
</feature>
<sequence length="59" mass="6353">MLGEDMQRSVTSLDEVEMVTLAWASTDGSAVTGSPVNRPQAGRLRIEHCDQAGWPPRAA</sequence>
<evidence type="ECO:0000256" key="1">
    <source>
        <dbReference type="SAM" id="MobiDB-lite"/>
    </source>
</evidence>
<proteinExistence type="predicted"/>
<evidence type="ECO:0000313" key="3">
    <source>
        <dbReference type="Proteomes" id="UP000521922"/>
    </source>
</evidence>